<name>A0ACB9DU40_CICIN</name>
<reference evidence="2" key="1">
    <citation type="journal article" date="2022" name="Mol. Ecol. Resour.">
        <title>The genomes of chicory, endive, great burdock and yacon provide insights into Asteraceae palaeo-polyploidization history and plant inulin production.</title>
        <authorList>
            <person name="Fan W."/>
            <person name="Wang S."/>
            <person name="Wang H."/>
            <person name="Wang A."/>
            <person name="Jiang F."/>
            <person name="Liu H."/>
            <person name="Zhao H."/>
            <person name="Xu D."/>
            <person name="Zhang Y."/>
        </authorList>
    </citation>
    <scope>NUCLEOTIDE SEQUENCE [LARGE SCALE GENOMIC DNA]</scope>
    <source>
        <strain evidence="2">cv. Punajuju</strain>
    </source>
</reference>
<evidence type="ECO:0000313" key="1">
    <source>
        <dbReference type="EMBL" id="KAI3749960.1"/>
    </source>
</evidence>
<accession>A0ACB9DU40</accession>
<protein>
    <submittedName>
        <fullName evidence="1">Uncharacterized protein</fullName>
    </submittedName>
</protein>
<dbReference type="EMBL" id="CM042012">
    <property type="protein sequence ID" value="KAI3749960.1"/>
    <property type="molecule type" value="Genomic_DNA"/>
</dbReference>
<comment type="caution">
    <text evidence="1">The sequence shown here is derived from an EMBL/GenBank/DDBJ whole genome shotgun (WGS) entry which is preliminary data.</text>
</comment>
<sequence>MRQSWVVNPNSTMVEAVVVVSGAVRFCRPFGMKAPKKADRAARFGTKGHALTFLSSAGYSNVLNQVCSVFGFRSFFYVLETLLHHMLLFQFVAGLTMEPASDALKQILQVCTGAVDPTKGKDLIRG</sequence>
<gene>
    <name evidence="1" type="ORF">L2E82_20582</name>
</gene>
<dbReference type="Proteomes" id="UP001055811">
    <property type="component" value="Linkage Group LG04"/>
</dbReference>
<evidence type="ECO:0000313" key="2">
    <source>
        <dbReference type="Proteomes" id="UP001055811"/>
    </source>
</evidence>
<keyword evidence="2" id="KW-1185">Reference proteome</keyword>
<proteinExistence type="predicted"/>
<organism evidence="1 2">
    <name type="scientific">Cichorium intybus</name>
    <name type="common">Chicory</name>
    <dbReference type="NCBI Taxonomy" id="13427"/>
    <lineage>
        <taxon>Eukaryota</taxon>
        <taxon>Viridiplantae</taxon>
        <taxon>Streptophyta</taxon>
        <taxon>Embryophyta</taxon>
        <taxon>Tracheophyta</taxon>
        <taxon>Spermatophyta</taxon>
        <taxon>Magnoliopsida</taxon>
        <taxon>eudicotyledons</taxon>
        <taxon>Gunneridae</taxon>
        <taxon>Pentapetalae</taxon>
        <taxon>asterids</taxon>
        <taxon>campanulids</taxon>
        <taxon>Asterales</taxon>
        <taxon>Asteraceae</taxon>
        <taxon>Cichorioideae</taxon>
        <taxon>Cichorieae</taxon>
        <taxon>Cichoriinae</taxon>
        <taxon>Cichorium</taxon>
    </lineage>
</organism>
<reference evidence="1 2" key="2">
    <citation type="journal article" date="2022" name="Mol. Ecol. Resour.">
        <title>The genomes of chicory, endive, great burdock and yacon provide insights into Asteraceae paleo-polyploidization history and plant inulin production.</title>
        <authorList>
            <person name="Fan W."/>
            <person name="Wang S."/>
            <person name="Wang H."/>
            <person name="Wang A."/>
            <person name="Jiang F."/>
            <person name="Liu H."/>
            <person name="Zhao H."/>
            <person name="Xu D."/>
            <person name="Zhang Y."/>
        </authorList>
    </citation>
    <scope>NUCLEOTIDE SEQUENCE [LARGE SCALE GENOMIC DNA]</scope>
    <source>
        <strain evidence="2">cv. Punajuju</strain>
        <tissue evidence="1">Leaves</tissue>
    </source>
</reference>